<accession>A0ABW5JF67</accession>
<feature type="domain" description="AsmA" evidence="7">
    <location>
        <begin position="11"/>
        <end position="164"/>
    </location>
</feature>
<dbReference type="PANTHER" id="PTHR36985:SF1">
    <property type="entry name" value="TRANSLOCATION AND ASSEMBLY MODULE SUBUNIT TAMB"/>
    <property type="match status" value="1"/>
</dbReference>
<keyword evidence="4 5" id="KW-0472">Membrane</keyword>
<comment type="caution">
    <text evidence="8">The sequence shown here is derived from an EMBL/GenBank/DDBJ whole genome shotgun (WGS) entry which is preliminary data.</text>
</comment>
<proteinExistence type="predicted"/>
<keyword evidence="2 5" id="KW-0812">Transmembrane</keyword>
<feature type="domain" description="Translocation and assembly module TamB C-terminal" evidence="6">
    <location>
        <begin position="1169"/>
        <end position="1517"/>
    </location>
</feature>
<dbReference type="InterPro" id="IPR007452">
    <property type="entry name" value="TamB_C"/>
</dbReference>
<dbReference type="EMBL" id="JBHULI010000003">
    <property type="protein sequence ID" value="MFD2531396.1"/>
    <property type="molecule type" value="Genomic_DNA"/>
</dbReference>
<gene>
    <name evidence="8" type="ORF">ACFSVN_02935</name>
</gene>
<sequence length="1517" mass="168151">MSDKKNHIVIKILKYIGWSLFVLTLLIVAARYSLKTSWVHSFAKNEIVSIANQNLNGSLSIDRITGDLWNDFKIHGLHIIQTDTTVSLDSSHIKYNIWALLSSEFSASEISASGLRVKLSETENGAFNLQEIVKSETSEKPEESTSTLGIDIQNLLIDGSSIQVQSPSYLPDSTLSIEQLSAHAGFSFDRELSASLSSLSFKLKEGRPPQPVLFSSSASYKDETISLNELVIETGRSLIRANGFTNLSDSTLDVEATTMPFSLRDFQPYLDYDLPPENLQLSLDIAGSLDDLKLELKGEGNGFDDLLIISNVSFSETPTLTKFGLNGRNLDLGYFTNDSTDAEVGDFQFSFEGQLSQQPDSIDITWGFTLNNIRYENYIFETLFGSGTVIDENLLANIQLSDGSDTIVLNTDVESLFSDYPGWSVDARVSYIDLGWWAKNPELSGNIHFRALAEGKGFQLSNEPWTFSIYPNSSLKGVTRIPDSTGTKTPQLKPIIAKDTLIIADQPFSDFDLKGTISKDSAKAEGFLQLIDNRINFSTTFAGLFSEVPTFNYQIDAKKFDLNEITAIDDIPSSINVKIQGEGRHFDTEKIQLNTALLIDSSYVNGADFELMDINANLNGNILTVQNGELISEVIEGRFSGRRNLTDQTDPDNNFALDMQVKNLQPLASFAGAEILNASGNITGNVTEIAENELLFDGNIELNDVQYDTLFSANTIEGITKISIRDVYGYDFSLRIDQPLISGIPLQDIEFSATGISTTDSLSGNFNLDVISDEDGEISQAGEYKINLKTLRTSLLWNTFDFRTPARLLSLQAPFNLNYRDSSIYTDTLMLSSEGGTFLNMAIPYADSTQQELWIEGEEFDFGIMQDILFNERFLDGILSGNFKVDRSPTELTGNGALNIENLTYQGTVLERFSLNFNLISERLNANIAATIDGQEALTGEIDIPFVAQARDQLDDSFFEEPISGSLVINPVKLSSFENLLRSFQITQTKGILSFNGNLSGTAGNPDFDGRFNLEDPTLSGIKIDSAFASFKYLHNEERITGITEINARGQKAASINAEIPIAMNFRTFELIMPDEEDVLTFNLITSDFNLSVFNDFLNKDYMNRLRGTLNANVNISGTKDNLAPTGSLQLTGGEVAVPIAGINLTRINSELGFSENGDLLLKNLNMNSGSGNFTANGSIELEGITPANLNLSAKATRFRLANTSDYNLTIDLDSKLTGKPSRPEASGILTIKNGFVYLQDFGERSVEAVELEGDETSSFSPYDSLSMDMQFVIERDFLIRNQRYLDMEIALTGELDAQKETGDDLQLFGTLNAERGYVRPLGKQFNLEEGRFTFSGPLTEPDLYINTSYIPQSSQKQGDPIILYYIIEGNAMEPEFRFESDPQMEQQDIICYTLFNKPCYALESWQQVVSGGTGSSPSDLLVGVLLDEFEALATQELGIDVVQIENMRSGNNSGTSIKTGWYLNRKTFFAIVNEISGTTPKTMFILEYMLKQNLDLLITQGDDNRQGIDLRWQFDY</sequence>
<reference evidence="9" key="1">
    <citation type="journal article" date="2019" name="Int. J. Syst. Evol. Microbiol.">
        <title>The Global Catalogue of Microorganisms (GCM) 10K type strain sequencing project: providing services to taxonomists for standard genome sequencing and annotation.</title>
        <authorList>
            <consortium name="The Broad Institute Genomics Platform"/>
            <consortium name="The Broad Institute Genome Sequencing Center for Infectious Disease"/>
            <person name="Wu L."/>
            <person name="Ma J."/>
        </authorList>
    </citation>
    <scope>NUCLEOTIDE SEQUENCE [LARGE SCALE GENOMIC DNA]</scope>
    <source>
        <strain evidence="9">KCTC 52042</strain>
    </source>
</reference>
<comment type="subcellular location">
    <subcellularLocation>
        <location evidence="1">Membrane</location>
        <topology evidence="1">Single-pass membrane protein</topology>
    </subcellularLocation>
</comment>
<feature type="transmembrane region" description="Helical" evidence="5">
    <location>
        <begin position="12"/>
        <end position="34"/>
    </location>
</feature>
<evidence type="ECO:0000259" key="7">
    <source>
        <dbReference type="Pfam" id="PF05170"/>
    </source>
</evidence>
<organism evidence="8 9">
    <name type="scientific">Gracilimonas halophila</name>
    <dbReference type="NCBI Taxonomy" id="1834464"/>
    <lineage>
        <taxon>Bacteria</taxon>
        <taxon>Pseudomonadati</taxon>
        <taxon>Balneolota</taxon>
        <taxon>Balneolia</taxon>
        <taxon>Balneolales</taxon>
        <taxon>Balneolaceae</taxon>
        <taxon>Gracilimonas</taxon>
    </lineage>
</organism>
<evidence type="ECO:0000259" key="6">
    <source>
        <dbReference type="Pfam" id="PF04357"/>
    </source>
</evidence>
<dbReference type="InterPro" id="IPR007844">
    <property type="entry name" value="AsmA"/>
</dbReference>
<dbReference type="Pfam" id="PF04357">
    <property type="entry name" value="TamB"/>
    <property type="match status" value="1"/>
</dbReference>
<dbReference type="Proteomes" id="UP001597460">
    <property type="component" value="Unassembled WGS sequence"/>
</dbReference>
<evidence type="ECO:0000256" key="1">
    <source>
        <dbReference type="ARBA" id="ARBA00004167"/>
    </source>
</evidence>
<dbReference type="PANTHER" id="PTHR36985">
    <property type="entry name" value="TRANSLOCATION AND ASSEMBLY MODULE SUBUNIT TAMB"/>
    <property type="match status" value="1"/>
</dbReference>
<dbReference type="RefSeq" id="WP_390298369.1">
    <property type="nucleotide sequence ID" value="NZ_JBHULI010000003.1"/>
</dbReference>
<evidence type="ECO:0000313" key="8">
    <source>
        <dbReference type="EMBL" id="MFD2531396.1"/>
    </source>
</evidence>
<keyword evidence="9" id="KW-1185">Reference proteome</keyword>
<evidence type="ECO:0000256" key="4">
    <source>
        <dbReference type="ARBA" id="ARBA00023136"/>
    </source>
</evidence>
<dbReference type="Pfam" id="PF05170">
    <property type="entry name" value="AsmA"/>
    <property type="match status" value="1"/>
</dbReference>
<evidence type="ECO:0000256" key="5">
    <source>
        <dbReference type="SAM" id="Phobius"/>
    </source>
</evidence>
<evidence type="ECO:0000313" key="9">
    <source>
        <dbReference type="Proteomes" id="UP001597460"/>
    </source>
</evidence>
<keyword evidence="3 5" id="KW-1133">Transmembrane helix</keyword>
<evidence type="ECO:0000256" key="2">
    <source>
        <dbReference type="ARBA" id="ARBA00022692"/>
    </source>
</evidence>
<protein>
    <submittedName>
        <fullName evidence="8">Translocation/assembly module TamB domain-containing protein</fullName>
    </submittedName>
</protein>
<name>A0ABW5JF67_9BACT</name>
<evidence type="ECO:0000256" key="3">
    <source>
        <dbReference type="ARBA" id="ARBA00022989"/>
    </source>
</evidence>